<dbReference type="InParanoid" id="A2DYD0"/>
<dbReference type="GO" id="GO:0008703">
    <property type="term" value="F:5-amino-6-(5-phosphoribosylamino)uracil reductase activity"/>
    <property type="evidence" value="ECO:0007669"/>
    <property type="project" value="InterPro"/>
</dbReference>
<dbReference type="InterPro" id="IPR002734">
    <property type="entry name" value="RibDG_C"/>
</dbReference>
<dbReference type="AlphaFoldDB" id="A2DYD0"/>
<dbReference type="PANTHER" id="PTHR38011">
    <property type="entry name" value="DIHYDROFOLATE REDUCTASE FAMILY PROTEIN (AFU_ORTHOLOGUE AFUA_8G06820)"/>
    <property type="match status" value="1"/>
</dbReference>
<keyword evidence="6" id="KW-1185">Reference proteome</keyword>
<dbReference type="RefSeq" id="XP_001326830.1">
    <property type="nucleotide sequence ID" value="XM_001326795.1"/>
</dbReference>
<reference evidence="5" key="2">
    <citation type="journal article" date="2007" name="Science">
        <title>Draft genome sequence of the sexually transmitted pathogen Trichomonas vaginalis.</title>
        <authorList>
            <person name="Carlton J.M."/>
            <person name="Hirt R.P."/>
            <person name="Silva J.C."/>
            <person name="Delcher A.L."/>
            <person name="Schatz M."/>
            <person name="Zhao Q."/>
            <person name="Wortman J.R."/>
            <person name="Bidwell S.L."/>
            <person name="Alsmark U.C.M."/>
            <person name="Besteiro S."/>
            <person name="Sicheritz-Ponten T."/>
            <person name="Noel C.J."/>
            <person name="Dacks J.B."/>
            <person name="Foster P.G."/>
            <person name="Simillion C."/>
            <person name="Van de Peer Y."/>
            <person name="Miranda-Saavedra D."/>
            <person name="Barton G.J."/>
            <person name="Westrop G.D."/>
            <person name="Mueller S."/>
            <person name="Dessi D."/>
            <person name="Fiori P.L."/>
            <person name="Ren Q."/>
            <person name="Paulsen I."/>
            <person name="Zhang H."/>
            <person name="Bastida-Corcuera F.D."/>
            <person name="Simoes-Barbosa A."/>
            <person name="Brown M.T."/>
            <person name="Hayes R.D."/>
            <person name="Mukherjee M."/>
            <person name="Okumura C.Y."/>
            <person name="Schneider R."/>
            <person name="Smith A.J."/>
            <person name="Vanacova S."/>
            <person name="Villalvazo M."/>
            <person name="Haas B.J."/>
            <person name="Pertea M."/>
            <person name="Feldblyum T.V."/>
            <person name="Utterback T.R."/>
            <person name="Shu C.L."/>
            <person name="Osoegawa K."/>
            <person name="de Jong P.J."/>
            <person name="Hrdy I."/>
            <person name="Horvathova L."/>
            <person name="Zubacova Z."/>
            <person name="Dolezal P."/>
            <person name="Malik S.B."/>
            <person name="Logsdon J.M. Jr."/>
            <person name="Henze K."/>
            <person name="Gupta A."/>
            <person name="Wang C.C."/>
            <person name="Dunne R.L."/>
            <person name="Upcroft J.A."/>
            <person name="Upcroft P."/>
            <person name="White O."/>
            <person name="Salzberg S.L."/>
            <person name="Tang P."/>
            <person name="Chiu C.-H."/>
            <person name="Lee Y.-S."/>
            <person name="Embley T.M."/>
            <person name="Coombs G.H."/>
            <person name="Mottram J.C."/>
            <person name="Tachezy J."/>
            <person name="Fraser-Liggett C.M."/>
            <person name="Johnson P.J."/>
        </authorList>
    </citation>
    <scope>NUCLEOTIDE SEQUENCE [LARGE SCALE GENOMIC DNA]</scope>
    <source>
        <strain evidence="5">G3</strain>
    </source>
</reference>
<dbReference type="OrthoDB" id="5432at2759"/>
<dbReference type="InterPro" id="IPR050765">
    <property type="entry name" value="Riboflavin_Biosynth_HTPR"/>
</dbReference>
<organism evidence="5 6">
    <name type="scientific">Trichomonas vaginalis (strain ATCC PRA-98 / G3)</name>
    <dbReference type="NCBI Taxonomy" id="412133"/>
    <lineage>
        <taxon>Eukaryota</taxon>
        <taxon>Metamonada</taxon>
        <taxon>Parabasalia</taxon>
        <taxon>Trichomonadida</taxon>
        <taxon>Trichomonadidae</taxon>
        <taxon>Trichomonas</taxon>
    </lineage>
</organism>
<protein>
    <submittedName>
        <fullName evidence="5">RibD C-terminal domain containing protein</fullName>
    </submittedName>
</protein>
<evidence type="ECO:0000313" key="6">
    <source>
        <dbReference type="Proteomes" id="UP000001542"/>
    </source>
</evidence>
<evidence type="ECO:0000256" key="2">
    <source>
        <dbReference type="ARBA" id="ARBA00022857"/>
    </source>
</evidence>
<evidence type="ECO:0000313" key="5">
    <source>
        <dbReference type="EMBL" id="EAY14607.1"/>
    </source>
</evidence>
<dbReference type="PANTHER" id="PTHR38011:SF7">
    <property type="entry name" value="2,5-DIAMINO-6-RIBOSYLAMINO-4(3H)-PYRIMIDINONE 5'-PHOSPHATE REDUCTASE"/>
    <property type="match status" value="1"/>
</dbReference>
<dbReference type="Proteomes" id="UP000001542">
    <property type="component" value="Unassembled WGS sequence"/>
</dbReference>
<name>A2DYD0_TRIV3</name>
<sequence>MSNERPYVFIHVIPSIDGKITGNVFKTESMEKLGSEYWKTKFNHEHDAWLCGRATFDSICTHNETIDLKGMKETCEEGDFVAKRNLKMVAIAVDPKGKLGWKENVAHYWGQDSDIIEVLTNQSTAQYRNYLRSKGISYIICGDHDVDWKLMLTKLKNIFHIKAICVQGGGMINWSLLRAGLVDELSYVMAPTTDGRSTDVSFIRRNPEDTDSPPLEFDLIDVQRIGENGVWLRYAPKKK</sequence>
<evidence type="ECO:0000256" key="3">
    <source>
        <dbReference type="ARBA" id="ARBA00023002"/>
    </source>
</evidence>
<keyword evidence="3" id="KW-0560">Oxidoreductase</keyword>
<dbReference type="Gene3D" id="3.40.430.10">
    <property type="entry name" value="Dihydrofolate Reductase, subunit A"/>
    <property type="match status" value="1"/>
</dbReference>
<keyword evidence="2" id="KW-0521">NADP</keyword>
<dbReference type="KEGG" id="tva:4772599"/>
<dbReference type="SUPFAM" id="SSF53597">
    <property type="entry name" value="Dihydrofolate reductase-like"/>
    <property type="match status" value="1"/>
</dbReference>
<dbReference type="SMR" id="A2DYD0"/>
<gene>
    <name evidence="5" type="ORF">TVAG_393340</name>
</gene>
<reference evidence="5" key="1">
    <citation type="submission" date="2006-10" db="EMBL/GenBank/DDBJ databases">
        <authorList>
            <person name="Amadeo P."/>
            <person name="Zhao Q."/>
            <person name="Wortman J."/>
            <person name="Fraser-Liggett C."/>
            <person name="Carlton J."/>
        </authorList>
    </citation>
    <scope>NUCLEOTIDE SEQUENCE</scope>
    <source>
        <strain evidence="5">G3</strain>
    </source>
</reference>
<proteinExistence type="predicted"/>
<dbReference type="VEuPathDB" id="TrichDB:TVAG_393340"/>
<dbReference type="EMBL" id="DS113268">
    <property type="protein sequence ID" value="EAY14607.1"/>
    <property type="molecule type" value="Genomic_DNA"/>
</dbReference>
<dbReference type="InterPro" id="IPR024072">
    <property type="entry name" value="DHFR-like_dom_sf"/>
</dbReference>
<evidence type="ECO:0000256" key="1">
    <source>
        <dbReference type="ARBA" id="ARBA00005104"/>
    </source>
</evidence>
<evidence type="ECO:0000259" key="4">
    <source>
        <dbReference type="Pfam" id="PF01872"/>
    </source>
</evidence>
<dbReference type="GO" id="GO:0009231">
    <property type="term" value="P:riboflavin biosynthetic process"/>
    <property type="evidence" value="ECO:0007669"/>
    <property type="project" value="InterPro"/>
</dbReference>
<accession>A2DYD0</accession>
<comment type="pathway">
    <text evidence="1">Cofactor biosynthesis; riboflavin biosynthesis.</text>
</comment>
<dbReference type="Pfam" id="PF01872">
    <property type="entry name" value="RibD_C"/>
    <property type="match status" value="1"/>
</dbReference>
<dbReference type="VEuPathDB" id="TrichDB:TVAGG3_0281900"/>
<feature type="domain" description="Bacterial bifunctional deaminase-reductase C-terminal" evidence="4">
    <location>
        <begin position="6"/>
        <end position="227"/>
    </location>
</feature>